<keyword evidence="5 7" id="KW-0413">Isomerase</keyword>
<comment type="catalytic activity">
    <reaction evidence="6 7 8">
        <text>alpha-D-glucose 6-phosphate = beta-D-fructose 6-phosphate</text>
        <dbReference type="Rhea" id="RHEA:11816"/>
        <dbReference type="ChEBI" id="CHEBI:57634"/>
        <dbReference type="ChEBI" id="CHEBI:58225"/>
        <dbReference type="EC" id="5.3.1.9"/>
    </reaction>
</comment>
<feature type="active site" evidence="7">
    <location>
        <position position="369"/>
    </location>
</feature>
<proteinExistence type="inferred from homology"/>
<dbReference type="InterPro" id="IPR023096">
    <property type="entry name" value="G6P_Isomerase_C"/>
</dbReference>
<comment type="pathway">
    <text evidence="7">Carbohydrate biosynthesis; gluconeogenesis.</text>
</comment>
<comment type="pathway">
    <text evidence="1 7 8">Carbohydrate degradation; glycolysis; D-glyceraldehyde 3-phosphate and glycerone phosphate from D-glucose: step 2/4.</text>
</comment>
<dbReference type="PRINTS" id="PR00662">
    <property type="entry name" value="G6PISOMERASE"/>
</dbReference>
<dbReference type="Pfam" id="PF00342">
    <property type="entry name" value="PGI"/>
    <property type="match status" value="1"/>
</dbReference>
<evidence type="ECO:0000313" key="9">
    <source>
        <dbReference type="EMBL" id="SHN68403.1"/>
    </source>
</evidence>
<comment type="subcellular location">
    <subcellularLocation>
        <location evidence="7">Cytoplasm</location>
    </subcellularLocation>
</comment>
<dbReference type="GO" id="GO:0004347">
    <property type="term" value="F:glucose-6-phosphate isomerase activity"/>
    <property type="evidence" value="ECO:0007669"/>
    <property type="project" value="UniProtKB-UniRule"/>
</dbReference>
<dbReference type="CDD" id="cd05016">
    <property type="entry name" value="SIS_PGI_2"/>
    <property type="match status" value="1"/>
</dbReference>
<dbReference type="InterPro" id="IPR046348">
    <property type="entry name" value="SIS_dom_sf"/>
</dbReference>
<accession>A0A1M7TCI0</accession>
<dbReference type="PROSITE" id="PS00174">
    <property type="entry name" value="P_GLUCOSE_ISOMERASE_2"/>
    <property type="match status" value="1"/>
</dbReference>
<evidence type="ECO:0000256" key="6">
    <source>
        <dbReference type="ARBA" id="ARBA00029321"/>
    </source>
</evidence>
<comment type="function">
    <text evidence="7">Catalyzes the reversible isomerization of glucose-6-phosphate to fructose-6-phosphate.</text>
</comment>
<keyword evidence="4 7" id="KW-0324">Glycolysis</keyword>
<dbReference type="PANTHER" id="PTHR11469:SF1">
    <property type="entry name" value="GLUCOSE-6-PHOSPHATE ISOMERASE"/>
    <property type="match status" value="1"/>
</dbReference>
<dbReference type="GO" id="GO:0051156">
    <property type="term" value="P:glucose 6-phosphate metabolic process"/>
    <property type="evidence" value="ECO:0007669"/>
    <property type="project" value="TreeGrafter"/>
</dbReference>
<dbReference type="EMBL" id="FRDL01000005">
    <property type="protein sequence ID" value="SHN68403.1"/>
    <property type="molecule type" value="Genomic_DNA"/>
</dbReference>
<keyword evidence="3 7" id="KW-0312">Gluconeogenesis</keyword>
<evidence type="ECO:0000256" key="4">
    <source>
        <dbReference type="ARBA" id="ARBA00023152"/>
    </source>
</evidence>
<dbReference type="GO" id="GO:0006096">
    <property type="term" value="P:glycolytic process"/>
    <property type="evidence" value="ECO:0007669"/>
    <property type="project" value="UniProtKB-UniRule"/>
</dbReference>
<evidence type="ECO:0000256" key="7">
    <source>
        <dbReference type="HAMAP-Rule" id="MF_00473"/>
    </source>
</evidence>
<evidence type="ECO:0000313" key="10">
    <source>
        <dbReference type="Proteomes" id="UP000184066"/>
    </source>
</evidence>
<gene>
    <name evidence="7" type="primary">pgi</name>
    <name evidence="9" type="ORF">SAMN05216200_105223</name>
</gene>
<dbReference type="NCBIfam" id="NF001211">
    <property type="entry name" value="PRK00179.1"/>
    <property type="match status" value="1"/>
</dbReference>
<keyword evidence="10" id="KW-1185">Reference proteome</keyword>
<dbReference type="RefSeq" id="WP_245728505.1">
    <property type="nucleotide sequence ID" value="NZ_FOHL01000005.1"/>
</dbReference>
<dbReference type="InterPro" id="IPR035476">
    <property type="entry name" value="SIS_PGI_1"/>
</dbReference>
<dbReference type="GO" id="GO:0097367">
    <property type="term" value="F:carbohydrate derivative binding"/>
    <property type="evidence" value="ECO:0007669"/>
    <property type="project" value="InterPro"/>
</dbReference>
<dbReference type="HAMAP" id="MF_00473">
    <property type="entry name" value="G6P_isomerase"/>
    <property type="match status" value="1"/>
</dbReference>
<organism evidence="9 10">
    <name type="scientific">Oceanicella actignis</name>
    <dbReference type="NCBI Taxonomy" id="1189325"/>
    <lineage>
        <taxon>Bacteria</taxon>
        <taxon>Pseudomonadati</taxon>
        <taxon>Pseudomonadota</taxon>
        <taxon>Alphaproteobacteria</taxon>
        <taxon>Rhodobacterales</taxon>
        <taxon>Paracoccaceae</taxon>
        <taxon>Oceanicella</taxon>
    </lineage>
</organism>
<evidence type="ECO:0000256" key="5">
    <source>
        <dbReference type="ARBA" id="ARBA00023235"/>
    </source>
</evidence>
<protein>
    <recommendedName>
        <fullName evidence="7">Glucose-6-phosphate isomerase</fullName>
        <shortName evidence="7">GPI</shortName>
        <ecNumber evidence="7">5.3.1.9</ecNumber>
    </recommendedName>
    <alternativeName>
        <fullName evidence="7">Phosphoglucose isomerase</fullName>
        <shortName evidence="7">PGI</shortName>
    </alternativeName>
    <alternativeName>
        <fullName evidence="7">Phosphohexose isomerase</fullName>
        <shortName evidence="7">PHI</shortName>
    </alternativeName>
</protein>
<dbReference type="InterPro" id="IPR035482">
    <property type="entry name" value="SIS_PGI_2"/>
</dbReference>
<dbReference type="GO" id="GO:0048029">
    <property type="term" value="F:monosaccharide binding"/>
    <property type="evidence" value="ECO:0007669"/>
    <property type="project" value="TreeGrafter"/>
</dbReference>
<dbReference type="UniPathway" id="UPA00109">
    <property type="reaction ID" value="UER00181"/>
</dbReference>
<comment type="similarity">
    <text evidence="2 7 8">Belongs to the GPI family.</text>
</comment>
<evidence type="ECO:0000256" key="2">
    <source>
        <dbReference type="ARBA" id="ARBA00006604"/>
    </source>
</evidence>
<sequence>MTAPDIAKAWDEVRAHARRLRATTLRRLFETDPDRFSRLSARLDDLTIDFSREKLDAPALEALIALARAAGVAARRDAMAAGAPVNVTEGRAALHMALRGSVPAPRGDDPAATLARFLDFAEAVRQGRVVGAGGPFTHVVNIGIGGSDLGPAMAARALAPDIDGPRLRFVSNVDGADFAEAVADLDPARTLVIVSSKTFGTLETLANARLARDWLGPCAAGQMAAASANVEACARFGIPAERVFGFWDWVGGRYSVWSAIGLPLAIGIGAQRFRAFLDGAAAMDRHFLTAPAERNLPLLLGLIGVWRRNAMGWPTVALIPYDHRLARFPAYVQQLDMESNGKRVTLQGDPCPMATSPVIWGEPGTNAQHSFFQLLHQGTDVVPVDFIAAALPRAADPGHHDMLLANCLAQARALAFGRTEAEAAAHMAAAGETPERIARLAPHRTFPGDRPSTTILHRQLDPFALGRLIALFEHRAFVQGVIWNVNSFDQWGVELGKETAGGLIEAIRTGQARGADQATRELLNIVKELRR</sequence>
<keyword evidence="7" id="KW-0963">Cytoplasm</keyword>
<dbReference type="InterPro" id="IPR018189">
    <property type="entry name" value="Phosphoglucose_isomerase_CS"/>
</dbReference>
<dbReference type="EC" id="5.3.1.9" evidence="7"/>
<evidence type="ECO:0000256" key="1">
    <source>
        <dbReference type="ARBA" id="ARBA00004926"/>
    </source>
</evidence>
<dbReference type="Proteomes" id="UP000184066">
    <property type="component" value="Unassembled WGS sequence"/>
</dbReference>
<dbReference type="InterPro" id="IPR001672">
    <property type="entry name" value="G6P_Isomerase"/>
</dbReference>
<dbReference type="CDD" id="cd05015">
    <property type="entry name" value="SIS_PGI_1"/>
    <property type="match status" value="1"/>
</dbReference>
<dbReference type="PANTHER" id="PTHR11469">
    <property type="entry name" value="GLUCOSE-6-PHOSPHATE ISOMERASE"/>
    <property type="match status" value="1"/>
</dbReference>
<dbReference type="Gene3D" id="1.10.1390.10">
    <property type="match status" value="1"/>
</dbReference>
<dbReference type="UniPathway" id="UPA00138"/>
<name>A0A1M7TCI0_9RHOB</name>
<dbReference type="GO" id="GO:0006094">
    <property type="term" value="P:gluconeogenesis"/>
    <property type="evidence" value="ECO:0007669"/>
    <property type="project" value="UniProtKB-UniRule"/>
</dbReference>
<dbReference type="Gene3D" id="3.40.50.10490">
    <property type="entry name" value="Glucose-6-phosphate isomerase like protein, domain 1"/>
    <property type="match status" value="2"/>
</dbReference>
<dbReference type="STRING" id="1189325.SAMN04488119_105225"/>
<evidence type="ECO:0000256" key="3">
    <source>
        <dbReference type="ARBA" id="ARBA00022432"/>
    </source>
</evidence>
<reference evidence="9 10" key="1">
    <citation type="submission" date="2016-12" db="EMBL/GenBank/DDBJ databases">
        <authorList>
            <person name="Song W.-J."/>
            <person name="Kurnit D.M."/>
        </authorList>
    </citation>
    <scope>NUCLEOTIDE SEQUENCE [LARGE SCALE GENOMIC DNA]</scope>
    <source>
        <strain evidence="9 10">CGMCC 1.10808</strain>
    </source>
</reference>
<dbReference type="PROSITE" id="PS51463">
    <property type="entry name" value="P_GLUCOSE_ISOMERASE_3"/>
    <property type="match status" value="1"/>
</dbReference>
<dbReference type="GO" id="GO:0005829">
    <property type="term" value="C:cytosol"/>
    <property type="evidence" value="ECO:0007669"/>
    <property type="project" value="TreeGrafter"/>
</dbReference>
<dbReference type="AlphaFoldDB" id="A0A1M7TCI0"/>
<dbReference type="SUPFAM" id="SSF53697">
    <property type="entry name" value="SIS domain"/>
    <property type="match status" value="1"/>
</dbReference>
<feature type="active site" evidence="7">
    <location>
        <position position="497"/>
    </location>
</feature>
<feature type="active site" description="Proton donor" evidence="7">
    <location>
        <position position="338"/>
    </location>
</feature>
<dbReference type="PROSITE" id="PS00765">
    <property type="entry name" value="P_GLUCOSE_ISOMERASE_1"/>
    <property type="match status" value="1"/>
</dbReference>
<evidence type="ECO:0000256" key="8">
    <source>
        <dbReference type="RuleBase" id="RU000612"/>
    </source>
</evidence>